<dbReference type="InterPro" id="IPR036188">
    <property type="entry name" value="FAD/NAD-bd_sf"/>
</dbReference>
<evidence type="ECO:0000313" key="3">
    <source>
        <dbReference type="Proteomes" id="UP001597283"/>
    </source>
</evidence>
<comment type="caution">
    <text evidence="2">The sequence shown here is derived from an EMBL/GenBank/DDBJ whole genome shotgun (WGS) entry which is preliminary data.</text>
</comment>
<dbReference type="RefSeq" id="WP_380939805.1">
    <property type="nucleotide sequence ID" value="NZ_JBHUFC010000003.1"/>
</dbReference>
<accession>A0ABW4NB96</accession>
<proteinExistence type="predicted"/>
<gene>
    <name evidence="2" type="ORF">ACFSC3_07555</name>
</gene>
<reference evidence="3" key="1">
    <citation type="journal article" date="2019" name="Int. J. Syst. Evol. Microbiol.">
        <title>The Global Catalogue of Microorganisms (GCM) 10K type strain sequencing project: providing services to taxonomists for standard genome sequencing and annotation.</title>
        <authorList>
            <consortium name="The Broad Institute Genomics Platform"/>
            <consortium name="The Broad Institute Genome Sequencing Center for Infectious Disease"/>
            <person name="Wu L."/>
            <person name="Ma J."/>
        </authorList>
    </citation>
    <scope>NUCLEOTIDE SEQUENCE [LARGE SCALE GENOMIC DNA]</scope>
    <source>
        <strain evidence="3">Q85</strain>
    </source>
</reference>
<dbReference type="InterPro" id="IPR050407">
    <property type="entry name" value="Geranylgeranyl_reductase"/>
</dbReference>
<dbReference type="Pfam" id="PF01494">
    <property type="entry name" value="FAD_binding_3"/>
    <property type="match status" value="1"/>
</dbReference>
<dbReference type="EC" id="1.-.-.-" evidence="2"/>
<name>A0ABW4NB96_9SPHN</name>
<dbReference type="Proteomes" id="UP001597283">
    <property type="component" value="Unassembled WGS sequence"/>
</dbReference>
<dbReference type="PANTHER" id="PTHR42685:SF22">
    <property type="entry name" value="CONDITIONED MEDIUM FACTOR RECEPTOR 1"/>
    <property type="match status" value="1"/>
</dbReference>
<dbReference type="GO" id="GO:0016491">
    <property type="term" value="F:oxidoreductase activity"/>
    <property type="evidence" value="ECO:0007669"/>
    <property type="project" value="UniProtKB-KW"/>
</dbReference>
<evidence type="ECO:0000313" key="2">
    <source>
        <dbReference type="EMBL" id="MFD1787425.1"/>
    </source>
</evidence>
<dbReference type="SUPFAM" id="SSF51905">
    <property type="entry name" value="FAD/NAD(P)-binding domain"/>
    <property type="match status" value="1"/>
</dbReference>
<dbReference type="InterPro" id="IPR002938">
    <property type="entry name" value="FAD-bd"/>
</dbReference>
<dbReference type="PRINTS" id="PR00420">
    <property type="entry name" value="RNGMNOXGNASE"/>
</dbReference>
<protein>
    <submittedName>
        <fullName evidence="2">NAD(P)/FAD-dependent oxidoreductase</fullName>
        <ecNumber evidence="2">1.-.-.-</ecNumber>
    </submittedName>
</protein>
<dbReference type="EMBL" id="JBHUFC010000003">
    <property type="protein sequence ID" value="MFD1787425.1"/>
    <property type="molecule type" value="Genomic_DNA"/>
</dbReference>
<keyword evidence="3" id="KW-1185">Reference proteome</keyword>
<dbReference type="Gene3D" id="3.50.50.60">
    <property type="entry name" value="FAD/NAD(P)-binding domain"/>
    <property type="match status" value="1"/>
</dbReference>
<evidence type="ECO:0000259" key="1">
    <source>
        <dbReference type="Pfam" id="PF01494"/>
    </source>
</evidence>
<feature type="domain" description="FAD-binding" evidence="1">
    <location>
        <begin position="5"/>
        <end position="122"/>
    </location>
</feature>
<dbReference type="PANTHER" id="PTHR42685">
    <property type="entry name" value="GERANYLGERANYL DIPHOSPHATE REDUCTASE"/>
    <property type="match status" value="1"/>
</dbReference>
<keyword evidence="2" id="KW-0560">Oxidoreductase</keyword>
<organism evidence="2 3">
    <name type="scientific">Sphingomonas floccifaciens</name>
    <dbReference type="NCBI Taxonomy" id="1844115"/>
    <lineage>
        <taxon>Bacteria</taxon>
        <taxon>Pseudomonadati</taxon>
        <taxon>Pseudomonadota</taxon>
        <taxon>Alphaproteobacteria</taxon>
        <taxon>Sphingomonadales</taxon>
        <taxon>Sphingomonadaceae</taxon>
        <taxon>Sphingomonas</taxon>
    </lineage>
</organism>
<sequence>MRRSPALILGGGPAGAAAAIALARHGIRATILERTREVGDALCGGFLSWRTLAAVERLGIAADALNPATITRLRLCVGDRIAEAPLPAPARAVSRARLDQLLLDRAAALGVGIERGVAIRALDGRTARLADGADLTGDAVLLATGKHDLRGTPRDAPAAVDPILGLRVRLPAVPAIGDTIELHLFDRGYAGIAVQEDGAANVCMAVARSRLHEAGSAHDLLRSLAAESPLFADRLTTLDSAAPVDAVANVPYGWRTATTHDDVYRLGDQAAVIPSLAGEGIGIALASGVMAADMIAAGGSADGYQRRFAARSARPLAAAGVVRALADRPLGIRLLLGAVPLPGVSQLVARLTRISYPSH</sequence>